<sequence length="70" mass="8155">MSDADKLDKIERRIPCIYLTCEEEVAKEIEADMEWLVTKIRHLEHELIEVSEIQDKLDSIVSTVAEGRLK</sequence>
<gene>
    <name evidence="1" type="ORF">LCGC14_2525380</name>
</gene>
<comment type="caution">
    <text evidence="1">The sequence shown here is derived from an EMBL/GenBank/DDBJ whole genome shotgun (WGS) entry which is preliminary data.</text>
</comment>
<accession>A0A0F9AVK9</accession>
<reference evidence="1" key="1">
    <citation type="journal article" date="2015" name="Nature">
        <title>Complex archaea that bridge the gap between prokaryotes and eukaryotes.</title>
        <authorList>
            <person name="Spang A."/>
            <person name="Saw J.H."/>
            <person name="Jorgensen S.L."/>
            <person name="Zaremba-Niedzwiedzka K."/>
            <person name="Martijn J."/>
            <person name="Lind A.E."/>
            <person name="van Eijk R."/>
            <person name="Schleper C."/>
            <person name="Guy L."/>
            <person name="Ettema T.J."/>
        </authorList>
    </citation>
    <scope>NUCLEOTIDE SEQUENCE</scope>
</reference>
<evidence type="ECO:0000313" key="1">
    <source>
        <dbReference type="EMBL" id="KKL13480.1"/>
    </source>
</evidence>
<proteinExistence type="predicted"/>
<organism evidence="1">
    <name type="scientific">marine sediment metagenome</name>
    <dbReference type="NCBI Taxonomy" id="412755"/>
    <lineage>
        <taxon>unclassified sequences</taxon>
        <taxon>metagenomes</taxon>
        <taxon>ecological metagenomes</taxon>
    </lineage>
</organism>
<dbReference type="EMBL" id="LAZR01040841">
    <property type="protein sequence ID" value="KKL13480.1"/>
    <property type="molecule type" value="Genomic_DNA"/>
</dbReference>
<dbReference type="AlphaFoldDB" id="A0A0F9AVK9"/>
<name>A0A0F9AVK9_9ZZZZ</name>
<protein>
    <submittedName>
        <fullName evidence="1">Uncharacterized protein</fullName>
    </submittedName>
</protein>